<comment type="caution">
    <text evidence="1">The sequence shown here is derived from an EMBL/GenBank/DDBJ whole genome shotgun (WGS) entry which is preliminary data.</text>
</comment>
<dbReference type="RefSeq" id="WP_169834165.1">
    <property type="nucleotide sequence ID" value="NZ_MAQA01000003.1"/>
</dbReference>
<dbReference type="Proteomes" id="UP000093412">
    <property type="component" value="Unassembled WGS sequence"/>
</dbReference>
<reference evidence="1 2" key="1">
    <citation type="submission" date="2016-06" db="EMBL/GenBank/DDBJ databases">
        <title>Genome sequence of Oerskovia enterophila DSM 43852.</title>
        <authorList>
            <person name="Poehlein A."/>
            <person name="Jag V."/>
            <person name="Bengelsdorf F.R."/>
            <person name="Daniel R."/>
            <person name="Duerre P."/>
        </authorList>
    </citation>
    <scope>NUCLEOTIDE SEQUENCE [LARGE SCALE GENOMIC DNA]</scope>
    <source>
        <strain evidence="1 2">DSM 43852</strain>
    </source>
</reference>
<gene>
    <name evidence="1" type="ORF">OERS_03680</name>
</gene>
<keyword evidence="2" id="KW-1185">Reference proteome</keyword>
<protein>
    <submittedName>
        <fullName evidence="1">Uncharacterized protein</fullName>
    </submittedName>
</protein>
<sequence length="49" mass="5306">MGAQSSFDELHVIKVAAPRGLARMAGGEWNAEAVRAYDMTRDLNSARQG</sequence>
<organism evidence="1 2">
    <name type="scientific">Oerskovia enterophila</name>
    <dbReference type="NCBI Taxonomy" id="43678"/>
    <lineage>
        <taxon>Bacteria</taxon>
        <taxon>Bacillati</taxon>
        <taxon>Actinomycetota</taxon>
        <taxon>Actinomycetes</taxon>
        <taxon>Micrococcales</taxon>
        <taxon>Cellulomonadaceae</taxon>
        <taxon>Oerskovia</taxon>
    </lineage>
</organism>
<dbReference type="EMBL" id="MAQA01000003">
    <property type="protein sequence ID" value="OCI32776.1"/>
    <property type="molecule type" value="Genomic_DNA"/>
</dbReference>
<proteinExistence type="predicted"/>
<evidence type="ECO:0000313" key="1">
    <source>
        <dbReference type="EMBL" id="OCI32776.1"/>
    </source>
</evidence>
<accession>A0ABX2Y8L4</accession>
<name>A0ABX2Y8L4_9CELL</name>
<evidence type="ECO:0000313" key="2">
    <source>
        <dbReference type="Proteomes" id="UP000093412"/>
    </source>
</evidence>